<dbReference type="InterPro" id="IPR013785">
    <property type="entry name" value="Aldolase_TIM"/>
</dbReference>
<dbReference type="SUPFAM" id="SSF51366">
    <property type="entry name" value="Ribulose-phoshate binding barrel"/>
    <property type="match status" value="1"/>
</dbReference>
<dbReference type="PANTHER" id="PTHR11749">
    <property type="entry name" value="RIBULOSE-5-PHOSPHATE-3-EPIMERASE"/>
    <property type="match status" value="1"/>
</dbReference>
<dbReference type="GO" id="GO:0005737">
    <property type="term" value="C:cytoplasm"/>
    <property type="evidence" value="ECO:0007669"/>
    <property type="project" value="UniProtKB-ARBA"/>
</dbReference>
<comment type="catalytic activity">
    <reaction evidence="1">
        <text>D-ribulose 5-phosphate = D-xylulose 5-phosphate</text>
        <dbReference type="Rhea" id="RHEA:13677"/>
        <dbReference type="ChEBI" id="CHEBI:57737"/>
        <dbReference type="ChEBI" id="CHEBI:58121"/>
        <dbReference type="EC" id="5.1.3.1"/>
    </reaction>
</comment>
<dbReference type="InterPro" id="IPR011060">
    <property type="entry name" value="RibuloseP-bd_barrel"/>
</dbReference>
<keyword evidence="8" id="KW-0479">Metal-binding</keyword>
<sequence>MTNRIAIAPSILAADFAYLADSIAVIAGDIDMLHVDVMDGHFVPNISLGPPVIRSLRGATDLYLDCHLMITDPLRYLGTLKEAGADGVTVHIEAVPDPRPVAMEAGDLGLDFGLVVNPSTPVTSIDPYLDLCSMVVVMSVEPGFGGQHFIDAVLPKIRSLRESVDSRALPADIQVDGGINLQTAGQARSAGANVFVAGSSVFGADDPLSTVQELRSIVGAES</sequence>
<keyword evidence="9 10" id="KW-0413">Isomerase</keyword>
<evidence type="ECO:0000256" key="8">
    <source>
        <dbReference type="ARBA" id="ARBA00022723"/>
    </source>
</evidence>
<dbReference type="NCBIfam" id="NF004076">
    <property type="entry name" value="PRK05581.1-4"/>
    <property type="match status" value="1"/>
</dbReference>
<comment type="cofactor">
    <cofactor evidence="3">
        <name>Co(2+)</name>
        <dbReference type="ChEBI" id="CHEBI:48828"/>
    </cofactor>
</comment>
<comment type="similarity">
    <text evidence="6">Belongs to the ribulose-phosphate 3-epimerase family.</text>
</comment>
<name>A0A3B0SA57_9ZZZZ</name>
<evidence type="ECO:0000313" key="10">
    <source>
        <dbReference type="EMBL" id="VAV97398.1"/>
    </source>
</evidence>
<dbReference type="AlphaFoldDB" id="A0A3B0SA57"/>
<evidence type="ECO:0000256" key="3">
    <source>
        <dbReference type="ARBA" id="ARBA00001941"/>
    </source>
</evidence>
<dbReference type="Pfam" id="PF00834">
    <property type="entry name" value="Ribul_P_3_epim"/>
    <property type="match status" value="1"/>
</dbReference>
<dbReference type="CDD" id="cd00429">
    <property type="entry name" value="RPE"/>
    <property type="match status" value="1"/>
</dbReference>
<dbReference type="EC" id="5.1.3.1" evidence="7"/>
<dbReference type="PIRSF" id="PIRSF001461">
    <property type="entry name" value="RPE"/>
    <property type="match status" value="1"/>
</dbReference>
<evidence type="ECO:0000256" key="1">
    <source>
        <dbReference type="ARBA" id="ARBA00001782"/>
    </source>
</evidence>
<comment type="cofactor">
    <cofactor evidence="4">
        <name>Zn(2+)</name>
        <dbReference type="ChEBI" id="CHEBI:29105"/>
    </cofactor>
</comment>
<dbReference type="GO" id="GO:0005975">
    <property type="term" value="P:carbohydrate metabolic process"/>
    <property type="evidence" value="ECO:0007669"/>
    <property type="project" value="InterPro"/>
</dbReference>
<evidence type="ECO:0000256" key="7">
    <source>
        <dbReference type="ARBA" id="ARBA00013188"/>
    </source>
</evidence>
<evidence type="ECO:0000256" key="9">
    <source>
        <dbReference type="ARBA" id="ARBA00023235"/>
    </source>
</evidence>
<dbReference type="EMBL" id="UOEI01000207">
    <property type="protein sequence ID" value="VAV97398.1"/>
    <property type="molecule type" value="Genomic_DNA"/>
</dbReference>
<proteinExistence type="inferred from homology"/>
<evidence type="ECO:0000256" key="2">
    <source>
        <dbReference type="ARBA" id="ARBA00001936"/>
    </source>
</evidence>
<comment type="cofactor">
    <cofactor evidence="5">
        <name>Fe(2+)</name>
        <dbReference type="ChEBI" id="CHEBI:29033"/>
    </cofactor>
</comment>
<dbReference type="PROSITE" id="PS01086">
    <property type="entry name" value="RIBUL_P_3_EPIMER_2"/>
    <property type="match status" value="1"/>
</dbReference>
<dbReference type="InterPro" id="IPR026019">
    <property type="entry name" value="Ribul_P_3_epim"/>
</dbReference>
<dbReference type="NCBIfam" id="TIGR01163">
    <property type="entry name" value="rpe"/>
    <property type="match status" value="1"/>
</dbReference>
<accession>A0A3B0SA57</accession>
<dbReference type="PROSITE" id="PS01085">
    <property type="entry name" value="RIBUL_P_3_EPIMER_1"/>
    <property type="match status" value="1"/>
</dbReference>
<evidence type="ECO:0000256" key="4">
    <source>
        <dbReference type="ARBA" id="ARBA00001947"/>
    </source>
</evidence>
<dbReference type="GO" id="GO:0004750">
    <property type="term" value="F:D-ribulose-phosphate 3-epimerase activity"/>
    <property type="evidence" value="ECO:0007669"/>
    <property type="project" value="UniProtKB-EC"/>
</dbReference>
<evidence type="ECO:0000256" key="6">
    <source>
        <dbReference type="ARBA" id="ARBA00009541"/>
    </source>
</evidence>
<dbReference type="Gene3D" id="3.20.20.70">
    <property type="entry name" value="Aldolase class I"/>
    <property type="match status" value="1"/>
</dbReference>
<comment type="cofactor">
    <cofactor evidence="2">
        <name>Mn(2+)</name>
        <dbReference type="ChEBI" id="CHEBI:29035"/>
    </cofactor>
</comment>
<dbReference type="GO" id="GO:0006098">
    <property type="term" value="P:pentose-phosphate shunt"/>
    <property type="evidence" value="ECO:0007669"/>
    <property type="project" value="InterPro"/>
</dbReference>
<organism evidence="10">
    <name type="scientific">hydrothermal vent metagenome</name>
    <dbReference type="NCBI Taxonomy" id="652676"/>
    <lineage>
        <taxon>unclassified sequences</taxon>
        <taxon>metagenomes</taxon>
        <taxon>ecological metagenomes</taxon>
    </lineage>
</organism>
<dbReference type="GO" id="GO:0046872">
    <property type="term" value="F:metal ion binding"/>
    <property type="evidence" value="ECO:0007669"/>
    <property type="project" value="UniProtKB-KW"/>
</dbReference>
<dbReference type="FunFam" id="3.20.20.70:FF:000004">
    <property type="entry name" value="Ribulose-phosphate 3-epimerase"/>
    <property type="match status" value="1"/>
</dbReference>
<dbReference type="HAMAP" id="MF_02227">
    <property type="entry name" value="RPE"/>
    <property type="match status" value="1"/>
</dbReference>
<evidence type="ECO:0000256" key="5">
    <source>
        <dbReference type="ARBA" id="ARBA00001954"/>
    </source>
</evidence>
<protein>
    <recommendedName>
        <fullName evidence="7">ribulose-phosphate 3-epimerase</fullName>
        <ecNumber evidence="7">5.1.3.1</ecNumber>
    </recommendedName>
</protein>
<gene>
    <name evidence="10" type="ORF">MNBD_ACTINO01-1397</name>
</gene>
<reference evidence="10" key="1">
    <citation type="submission" date="2018-06" db="EMBL/GenBank/DDBJ databases">
        <authorList>
            <person name="Zhirakovskaya E."/>
        </authorList>
    </citation>
    <scope>NUCLEOTIDE SEQUENCE</scope>
</reference>
<dbReference type="InterPro" id="IPR000056">
    <property type="entry name" value="Ribul_P_3_epim-like"/>
</dbReference>